<dbReference type="Proteomes" id="UP001164250">
    <property type="component" value="Chromosome 10"/>
</dbReference>
<gene>
    <name evidence="1" type="ORF">Patl1_07564</name>
</gene>
<sequence>MEWLDSKEPNSVTYVNFGSVTTMTKHQLVEFAWGLTNSEKTFLWVIRSKWDVGMELESNDDRVEIERLARELMDGEKGKHMKKKAVEWKLLGEKATTAPNGHLTRILSK</sequence>
<name>A0ACC1ALK9_9ROSI</name>
<reference evidence="2" key="1">
    <citation type="journal article" date="2023" name="G3 (Bethesda)">
        <title>Genome assembly and association tests identify interacting loci associated with vigor, precocity, and sex in interspecific pistachio rootstocks.</title>
        <authorList>
            <person name="Palmer W."/>
            <person name="Jacygrad E."/>
            <person name="Sagayaradj S."/>
            <person name="Cavanaugh K."/>
            <person name="Han R."/>
            <person name="Bertier L."/>
            <person name="Beede B."/>
            <person name="Kafkas S."/>
            <person name="Golino D."/>
            <person name="Preece J."/>
            <person name="Michelmore R."/>
        </authorList>
    </citation>
    <scope>NUCLEOTIDE SEQUENCE [LARGE SCALE GENOMIC DNA]</scope>
</reference>
<evidence type="ECO:0000313" key="2">
    <source>
        <dbReference type="Proteomes" id="UP001164250"/>
    </source>
</evidence>
<proteinExistence type="predicted"/>
<comment type="caution">
    <text evidence="1">The sequence shown here is derived from an EMBL/GenBank/DDBJ whole genome shotgun (WGS) entry which is preliminary data.</text>
</comment>
<evidence type="ECO:0000313" key="1">
    <source>
        <dbReference type="EMBL" id="KAJ0087543.1"/>
    </source>
</evidence>
<dbReference type="EMBL" id="CM047906">
    <property type="protein sequence ID" value="KAJ0087543.1"/>
    <property type="molecule type" value="Genomic_DNA"/>
</dbReference>
<protein>
    <submittedName>
        <fullName evidence="1">Uncharacterized protein</fullName>
    </submittedName>
</protein>
<keyword evidence="2" id="KW-1185">Reference proteome</keyword>
<organism evidence="1 2">
    <name type="scientific">Pistacia atlantica</name>
    <dbReference type="NCBI Taxonomy" id="434234"/>
    <lineage>
        <taxon>Eukaryota</taxon>
        <taxon>Viridiplantae</taxon>
        <taxon>Streptophyta</taxon>
        <taxon>Embryophyta</taxon>
        <taxon>Tracheophyta</taxon>
        <taxon>Spermatophyta</taxon>
        <taxon>Magnoliopsida</taxon>
        <taxon>eudicotyledons</taxon>
        <taxon>Gunneridae</taxon>
        <taxon>Pentapetalae</taxon>
        <taxon>rosids</taxon>
        <taxon>malvids</taxon>
        <taxon>Sapindales</taxon>
        <taxon>Anacardiaceae</taxon>
        <taxon>Pistacia</taxon>
    </lineage>
</organism>
<accession>A0ACC1ALK9</accession>